<sequence>MVRTELEPPPIVAQLRAGLLGAAAEVDVDEDSPGRVGVGSLIGTAADEAWLAALSDTESSQMIRVLVVDEAAGLQQRISTAFSAHADLEQVGGVLGAADAMEAIPTLMPDIVVLSMDLPSGIGKLGAAGGAGGSATSGQPGHPGGAVLAEEIATRFPFVSVIMTSRNGEPEQLRRAMMAGARHFLVKPFTDAELVEGIRSVHRLDESRRTAHNGPALASVPPPPRAATPAVRNGQIFTFYSAKGGAGCTTIACNTAVALKRMTGKDVAIFDCGLLFGDVGVVMNLNPRSTIVDLVPQMEAHSGPLDPEFLSQMMVPHASGVKVLLAPSSPEKAELVTAEHIHRVLTALRDQFDYVVIDTWPTFEERILGVLDAADKIVVPATLEMPAIKNSKLLLDVTSALAYPPEKVVLVLNRADSRGGIRVQDVEQILQKQFAVEIVSDGRLTTVSLNEGVPFVMTQPDAAISRDIMRLATQLGGLEPVGEAKPKRGLLRSVFGG</sequence>
<dbReference type="InterPro" id="IPR001789">
    <property type="entry name" value="Sig_transdc_resp-reg_receiver"/>
</dbReference>
<dbReference type="PANTHER" id="PTHR43384">
    <property type="entry name" value="SEPTUM SITE-DETERMINING PROTEIN MIND HOMOLOG, CHLOROPLASTIC-RELATED"/>
    <property type="match status" value="1"/>
</dbReference>
<dbReference type="InterPro" id="IPR011006">
    <property type="entry name" value="CheY-like_superfamily"/>
</dbReference>
<dbReference type="EMBL" id="CADCTC010000209">
    <property type="protein sequence ID" value="CAA9282574.1"/>
    <property type="molecule type" value="Genomic_DNA"/>
</dbReference>
<dbReference type="GO" id="GO:0016887">
    <property type="term" value="F:ATP hydrolysis activity"/>
    <property type="evidence" value="ECO:0007669"/>
    <property type="project" value="TreeGrafter"/>
</dbReference>
<dbReference type="InterPro" id="IPR027417">
    <property type="entry name" value="P-loop_NTPase"/>
</dbReference>
<dbReference type="PANTHER" id="PTHR43384:SF13">
    <property type="entry name" value="SLR0110 PROTEIN"/>
    <property type="match status" value="1"/>
</dbReference>
<dbReference type="PROSITE" id="PS50110">
    <property type="entry name" value="RESPONSE_REGULATORY"/>
    <property type="match status" value="1"/>
</dbReference>
<protein>
    <recommendedName>
        <fullName evidence="2">Response regulatory domain-containing protein</fullName>
    </recommendedName>
</protein>
<feature type="domain" description="Response regulatory" evidence="2">
    <location>
        <begin position="64"/>
        <end position="202"/>
    </location>
</feature>
<name>A0A6J4JMT0_9CHLR</name>
<dbReference type="SUPFAM" id="SSF52540">
    <property type="entry name" value="P-loop containing nucleoside triphosphate hydrolases"/>
    <property type="match status" value="1"/>
</dbReference>
<dbReference type="Gene3D" id="3.40.50.2300">
    <property type="match status" value="1"/>
</dbReference>
<dbReference type="GO" id="GO:0005524">
    <property type="term" value="F:ATP binding"/>
    <property type="evidence" value="ECO:0007669"/>
    <property type="project" value="TreeGrafter"/>
</dbReference>
<dbReference type="Pfam" id="PF13614">
    <property type="entry name" value="AAA_31"/>
    <property type="match status" value="1"/>
</dbReference>
<accession>A0A6J4JMT0</accession>
<evidence type="ECO:0000259" key="2">
    <source>
        <dbReference type="PROSITE" id="PS50110"/>
    </source>
</evidence>
<dbReference type="SUPFAM" id="SSF52172">
    <property type="entry name" value="CheY-like"/>
    <property type="match status" value="2"/>
</dbReference>
<proteinExistence type="predicted"/>
<dbReference type="Gene3D" id="3.40.50.300">
    <property type="entry name" value="P-loop containing nucleotide triphosphate hydrolases"/>
    <property type="match status" value="1"/>
</dbReference>
<dbReference type="AlphaFoldDB" id="A0A6J4JMT0"/>
<dbReference type="GO" id="GO:0000160">
    <property type="term" value="P:phosphorelay signal transduction system"/>
    <property type="evidence" value="ECO:0007669"/>
    <property type="project" value="InterPro"/>
</dbReference>
<gene>
    <name evidence="3" type="ORF">AVDCRST_MAG77-3982</name>
</gene>
<organism evidence="3">
    <name type="scientific">uncultured Chloroflexota bacterium</name>
    <dbReference type="NCBI Taxonomy" id="166587"/>
    <lineage>
        <taxon>Bacteria</taxon>
        <taxon>Bacillati</taxon>
        <taxon>Chloroflexota</taxon>
        <taxon>environmental samples</taxon>
    </lineage>
</organism>
<dbReference type="GO" id="GO:0009898">
    <property type="term" value="C:cytoplasmic side of plasma membrane"/>
    <property type="evidence" value="ECO:0007669"/>
    <property type="project" value="TreeGrafter"/>
</dbReference>
<reference evidence="3" key="1">
    <citation type="submission" date="2020-02" db="EMBL/GenBank/DDBJ databases">
        <authorList>
            <person name="Meier V. D."/>
        </authorList>
    </citation>
    <scope>NUCLEOTIDE SEQUENCE</scope>
    <source>
        <strain evidence="3">AVDCRST_MAG77</strain>
    </source>
</reference>
<evidence type="ECO:0000256" key="1">
    <source>
        <dbReference type="PROSITE-ProRule" id="PRU00169"/>
    </source>
</evidence>
<dbReference type="SMART" id="SM00448">
    <property type="entry name" value="REC"/>
    <property type="match status" value="1"/>
</dbReference>
<dbReference type="InterPro" id="IPR050625">
    <property type="entry name" value="ParA/MinD_ATPase"/>
</dbReference>
<dbReference type="GO" id="GO:0051782">
    <property type="term" value="P:negative regulation of cell division"/>
    <property type="evidence" value="ECO:0007669"/>
    <property type="project" value="TreeGrafter"/>
</dbReference>
<comment type="caution">
    <text evidence="1">Lacks conserved residue(s) required for the propagation of feature annotation.</text>
</comment>
<evidence type="ECO:0000313" key="3">
    <source>
        <dbReference type="EMBL" id="CAA9282574.1"/>
    </source>
</evidence>
<dbReference type="InterPro" id="IPR025669">
    <property type="entry name" value="AAA_dom"/>
</dbReference>
<dbReference type="GO" id="GO:0005829">
    <property type="term" value="C:cytosol"/>
    <property type="evidence" value="ECO:0007669"/>
    <property type="project" value="TreeGrafter"/>
</dbReference>